<evidence type="ECO:0000259" key="23">
    <source>
        <dbReference type="PROSITE" id="PS50026"/>
    </source>
</evidence>
<keyword evidence="18" id="KW-0449">Lipoprotein</keyword>
<dbReference type="InterPro" id="IPR049883">
    <property type="entry name" value="NOTCH1_EGF-like"/>
</dbReference>
<keyword evidence="25" id="KW-1185">Reference proteome</keyword>
<dbReference type="PROSITE" id="PS50026">
    <property type="entry name" value="EGF_3"/>
    <property type="match status" value="3"/>
</dbReference>
<evidence type="ECO:0000256" key="10">
    <source>
        <dbReference type="ARBA" id="ARBA00022622"/>
    </source>
</evidence>
<dbReference type="SMART" id="SM00181">
    <property type="entry name" value="EGF"/>
    <property type="match status" value="3"/>
</dbReference>
<dbReference type="GO" id="GO:0098552">
    <property type="term" value="C:side of membrane"/>
    <property type="evidence" value="ECO:0007669"/>
    <property type="project" value="UniProtKB-KW"/>
</dbReference>
<evidence type="ECO:0000256" key="20">
    <source>
        <dbReference type="ARBA" id="ARBA00046503"/>
    </source>
</evidence>
<proteinExistence type="predicted"/>
<dbReference type="SMART" id="SM00241">
    <property type="entry name" value="ZP"/>
    <property type="match status" value="1"/>
</dbReference>
<keyword evidence="14" id="KW-0472">Membrane</keyword>
<dbReference type="FunFam" id="2.60.40.4100:FF:000001">
    <property type="entry name" value="alpha-tectorin isoform X1"/>
    <property type="match status" value="1"/>
</dbReference>
<dbReference type="AlphaFoldDB" id="A0A8B7TBL4"/>
<evidence type="ECO:0000259" key="24">
    <source>
        <dbReference type="PROSITE" id="PS51034"/>
    </source>
</evidence>
<evidence type="ECO:0000256" key="19">
    <source>
        <dbReference type="ARBA" id="ARBA00045741"/>
    </source>
</evidence>
<dbReference type="PROSITE" id="PS01187">
    <property type="entry name" value="EGF_CA"/>
    <property type="match status" value="2"/>
</dbReference>
<dbReference type="InterPro" id="IPR055356">
    <property type="entry name" value="ZP-N"/>
</dbReference>
<dbReference type="PANTHER" id="PTHR14002:SF40">
    <property type="entry name" value="UROMODULIN"/>
    <property type="match status" value="1"/>
</dbReference>
<dbReference type="Pfam" id="PF07645">
    <property type="entry name" value="EGF_CA"/>
    <property type="match status" value="1"/>
</dbReference>
<keyword evidence="16" id="KW-0325">Glycoprotein</keyword>
<evidence type="ECO:0000256" key="22">
    <source>
        <dbReference type="SAM" id="SignalP"/>
    </source>
</evidence>
<organism evidence="25 26">
    <name type="scientific">Hipposideros armiger</name>
    <name type="common">Great Himalayan leaf-nosed bat</name>
    <dbReference type="NCBI Taxonomy" id="186990"/>
    <lineage>
        <taxon>Eukaryota</taxon>
        <taxon>Metazoa</taxon>
        <taxon>Chordata</taxon>
        <taxon>Craniata</taxon>
        <taxon>Vertebrata</taxon>
        <taxon>Euteleostomi</taxon>
        <taxon>Mammalia</taxon>
        <taxon>Eutheria</taxon>
        <taxon>Laurasiatheria</taxon>
        <taxon>Chiroptera</taxon>
        <taxon>Yinpterochiroptera</taxon>
        <taxon>Rhinolophoidea</taxon>
        <taxon>Hipposideridae</taxon>
        <taxon>Hipposideros</taxon>
    </lineage>
</organism>
<dbReference type="PRINTS" id="PR00023">
    <property type="entry name" value="ZPELLUCIDA"/>
</dbReference>
<dbReference type="InterPro" id="IPR057774">
    <property type="entry name" value="D8C_UMOD/GP2/OIT3-like"/>
</dbReference>
<gene>
    <name evidence="26" type="primary">UMOD</name>
</gene>
<keyword evidence="12" id="KW-0677">Repeat</keyword>
<evidence type="ECO:0000313" key="25">
    <source>
        <dbReference type="Proteomes" id="UP000694851"/>
    </source>
</evidence>
<accession>A0A8B7TBL4</accession>
<comment type="caution">
    <text evidence="21">Lacks conserved residue(s) required for the propagation of feature annotation.</text>
</comment>
<feature type="domain" description="EGF-like" evidence="23">
    <location>
        <begin position="30"/>
        <end position="66"/>
    </location>
</feature>
<dbReference type="GO" id="GO:0005509">
    <property type="term" value="F:calcium ion binding"/>
    <property type="evidence" value="ECO:0007669"/>
    <property type="project" value="InterPro"/>
</dbReference>
<dbReference type="KEGG" id="hai:109395684"/>
<keyword evidence="7" id="KW-0964">Secreted</keyword>
<dbReference type="OrthoDB" id="2015116at2759"/>
<feature type="domain" description="EGF-like" evidence="23">
    <location>
        <begin position="67"/>
        <end position="109"/>
    </location>
</feature>
<dbReference type="SUPFAM" id="SSF57184">
    <property type="entry name" value="Growth factor receptor domain"/>
    <property type="match status" value="1"/>
</dbReference>
<dbReference type="Pfam" id="PF00100">
    <property type="entry name" value="Zona_pellucida"/>
    <property type="match status" value="1"/>
</dbReference>
<evidence type="ECO:0000256" key="5">
    <source>
        <dbReference type="ARBA" id="ARBA00015737"/>
    </source>
</evidence>
<evidence type="ECO:0000256" key="4">
    <source>
        <dbReference type="ARBA" id="ARBA00004613"/>
    </source>
</evidence>
<dbReference type="CTD" id="7369"/>
<keyword evidence="9" id="KW-0399">Innate immunity</keyword>
<feature type="domain" description="EGF-like" evidence="23">
    <location>
        <begin position="110"/>
        <end position="151"/>
    </location>
</feature>
<dbReference type="Pfam" id="PF23344">
    <property type="entry name" value="ZP-N"/>
    <property type="match status" value="1"/>
</dbReference>
<comment type="subcellular location">
    <subcellularLocation>
        <location evidence="1">Apical cell membrane</location>
        <topology evidence="1">Lipid-anchor</topology>
        <topology evidence="1">GPI-anchor</topology>
    </subcellularLocation>
    <subcellularLocation>
        <location evidence="3">Basolateral cell membrane</location>
        <topology evidence="3">Lipid-anchor</topology>
        <topology evidence="3">GPI-anchor</topology>
    </subcellularLocation>
    <subcellularLocation>
        <location evidence="2">Cell projection</location>
        <location evidence="2">Cilium membrane</location>
    </subcellularLocation>
    <subcellularLocation>
        <location evidence="4">Secreted</location>
    </subcellularLocation>
</comment>
<dbReference type="InterPro" id="IPR009030">
    <property type="entry name" value="Growth_fac_rcpt_cys_sf"/>
</dbReference>
<dbReference type="GO" id="GO:0016323">
    <property type="term" value="C:basolateral plasma membrane"/>
    <property type="evidence" value="ECO:0007669"/>
    <property type="project" value="UniProtKB-SubCell"/>
</dbReference>
<dbReference type="Proteomes" id="UP000694851">
    <property type="component" value="Unplaced"/>
</dbReference>
<dbReference type="PANTHER" id="PTHR14002">
    <property type="entry name" value="ENDOGLIN/TGF-BETA RECEPTOR TYPE III"/>
    <property type="match status" value="1"/>
</dbReference>
<reference evidence="26" key="1">
    <citation type="submission" date="2025-08" db="UniProtKB">
        <authorList>
            <consortium name="RefSeq"/>
        </authorList>
    </citation>
    <scope>IDENTIFICATION</scope>
    <source>
        <tissue evidence="26">Muscle</tissue>
    </source>
</reference>
<evidence type="ECO:0000256" key="13">
    <source>
        <dbReference type="ARBA" id="ARBA00022859"/>
    </source>
</evidence>
<dbReference type="InterPro" id="IPR055355">
    <property type="entry name" value="ZP-C"/>
</dbReference>
<dbReference type="GO" id="GO:0016324">
    <property type="term" value="C:apical plasma membrane"/>
    <property type="evidence" value="ECO:0007669"/>
    <property type="project" value="UniProtKB-SubCell"/>
</dbReference>
<dbReference type="RefSeq" id="XP_019522474.1">
    <property type="nucleotide sequence ID" value="XM_019666929.1"/>
</dbReference>
<dbReference type="Pfam" id="PF12947">
    <property type="entry name" value="EGF_3"/>
    <property type="match status" value="1"/>
</dbReference>
<dbReference type="GO" id="GO:0005576">
    <property type="term" value="C:extracellular region"/>
    <property type="evidence" value="ECO:0007669"/>
    <property type="project" value="UniProtKB-SubCell"/>
</dbReference>
<evidence type="ECO:0000256" key="21">
    <source>
        <dbReference type="PROSITE-ProRule" id="PRU00076"/>
    </source>
</evidence>
<evidence type="ECO:0000256" key="9">
    <source>
        <dbReference type="ARBA" id="ARBA00022588"/>
    </source>
</evidence>
<evidence type="ECO:0000256" key="18">
    <source>
        <dbReference type="ARBA" id="ARBA00023288"/>
    </source>
</evidence>
<dbReference type="PROSITE" id="PS01186">
    <property type="entry name" value="EGF_2"/>
    <property type="match status" value="2"/>
</dbReference>
<feature type="signal peptide" evidence="22">
    <location>
        <begin position="1"/>
        <end position="26"/>
    </location>
</feature>
<name>A0A8B7TBL4_HIPAR</name>
<evidence type="ECO:0000256" key="17">
    <source>
        <dbReference type="ARBA" id="ARBA00023273"/>
    </source>
</evidence>
<keyword evidence="11 22" id="KW-0732">Signal</keyword>
<dbReference type="Pfam" id="PF23283">
    <property type="entry name" value="D8C_UMOD"/>
    <property type="match status" value="1"/>
</dbReference>
<feature type="chain" id="PRO_5034320178" description="Uromodulin" evidence="22">
    <location>
        <begin position="27"/>
        <end position="645"/>
    </location>
</feature>
<dbReference type="PROSITE" id="PS51034">
    <property type="entry name" value="ZP_2"/>
    <property type="match status" value="1"/>
</dbReference>
<dbReference type="SMART" id="SM00179">
    <property type="entry name" value="EGF_CA"/>
    <property type="match status" value="3"/>
</dbReference>
<protein>
    <recommendedName>
        <fullName evidence="5">Uromodulin</fullName>
    </recommendedName>
</protein>
<evidence type="ECO:0000256" key="11">
    <source>
        <dbReference type="ARBA" id="ARBA00022729"/>
    </source>
</evidence>
<evidence type="ECO:0000256" key="2">
    <source>
        <dbReference type="ARBA" id="ARBA00004309"/>
    </source>
</evidence>
<evidence type="ECO:0000256" key="14">
    <source>
        <dbReference type="ARBA" id="ARBA00023136"/>
    </source>
</evidence>
<dbReference type="InterPro" id="IPR018097">
    <property type="entry name" value="EGF_Ca-bd_CS"/>
</dbReference>
<evidence type="ECO:0000256" key="16">
    <source>
        <dbReference type="ARBA" id="ARBA00023180"/>
    </source>
</evidence>
<dbReference type="FunFam" id="2.10.25.10:FF:000038">
    <property type="entry name" value="Fibrillin 2"/>
    <property type="match status" value="2"/>
</dbReference>
<keyword evidence="15" id="KW-1015">Disulfide bond</keyword>
<dbReference type="GeneID" id="109395684"/>
<dbReference type="InterPro" id="IPR048290">
    <property type="entry name" value="ZP_chr"/>
</dbReference>
<dbReference type="InterPro" id="IPR001507">
    <property type="entry name" value="ZP_dom"/>
</dbReference>
<evidence type="ECO:0000256" key="15">
    <source>
        <dbReference type="ARBA" id="ARBA00023157"/>
    </source>
</evidence>
<dbReference type="InterPro" id="IPR024731">
    <property type="entry name" value="NELL2-like_EGF"/>
</dbReference>
<dbReference type="GO" id="GO:0060170">
    <property type="term" value="C:ciliary membrane"/>
    <property type="evidence" value="ECO:0007669"/>
    <property type="project" value="UniProtKB-SubCell"/>
</dbReference>
<feature type="domain" description="ZP" evidence="24">
    <location>
        <begin position="338"/>
        <end position="593"/>
    </location>
</feature>
<keyword evidence="17" id="KW-0966">Cell projection</keyword>
<sequence length="645" mass="69859">MGRLFALTSMLMVAVVASWVITATAADTSDKRSCSECHSNATCMEEGALTTCSCHEGFTGDGLDCVDLDECANPEAHNCSSDSSCVNIPGSYVCACAQGFRLTPELGCTDVDECAEPELSGCHPLASCTNGHGNYSCVCPAGYWGDGRLCECSPGSCGPGLDCVPQGEALVCADPCQAHSTLDQYWRSSEHASGYTCDSNLRGWHRFVGRGGTRLAETCVPTLHCNTAAPMWLNGTHPSSDEGIVSLTACAHWNGDCCLWDAPVQVKACAGGYYVYNLTPPPECHLAYCTDPSSVDGPCEDCSAEEDCISENGRWRCECKQDLKGASMDLSHLDYTLECGANDIKVSLSKCQLKSLEFEKIYMYLRDSQCSAFAERGERVWMSVVTPARDGPCGTAMTKNETHATYSNVLYLAKDIIIRDVDTHFNFECSYPLDMKVSLQTSLEPMVSGLNISMGGTGLFTVRMALFQSPAYRQPYQGSSVTLSTEAFLYVGTMMDGGDLSRFALLMTNCYATPSGIATDPLKYFIIQDRCPRAEDSTIQVLENGESPQGRFSVQMFRFAGNHDLVYLHCEVYLCDTVNEKCKPTCSRTRSHRGGIIDQTHVLNLGPIVRKGVQATTSGAAPSNMGLLKVWLPLLLSATLTLMAQ</sequence>
<keyword evidence="13" id="KW-0391">Immunity</keyword>
<evidence type="ECO:0000256" key="8">
    <source>
        <dbReference type="ARBA" id="ARBA00022536"/>
    </source>
</evidence>
<evidence type="ECO:0000256" key="6">
    <source>
        <dbReference type="ARBA" id="ARBA00022475"/>
    </source>
</evidence>
<dbReference type="GO" id="GO:0045087">
    <property type="term" value="P:innate immune response"/>
    <property type="evidence" value="ECO:0007669"/>
    <property type="project" value="UniProtKB-KW"/>
</dbReference>
<dbReference type="PROSITE" id="PS00010">
    <property type="entry name" value="ASX_HYDROXYL"/>
    <property type="match status" value="2"/>
</dbReference>
<dbReference type="InterPro" id="IPR000152">
    <property type="entry name" value="EGF-type_Asp/Asn_hydroxyl_site"/>
</dbReference>
<dbReference type="FunFam" id="2.60.40.3210:FF:000003">
    <property type="entry name" value="Glycoprotein 2"/>
    <property type="match status" value="1"/>
</dbReference>
<evidence type="ECO:0000256" key="3">
    <source>
        <dbReference type="ARBA" id="ARBA00004539"/>
    </source>
</evidence>
<keyword evidence="8 21" id="KW-0245">EGF-like domain</keyword>
<keyword evidence="6" id="KW-1003">Cell membrane</keyword>
<evidence type="ECO:0000313" key="26">
    <source>
        <dbReference type="RefSeq" id="XP_019522474.1"/>
    </source>
</evidence>
<dbReference type="InterPro" id="IPR000742">
    <property type="entry name" value="EGF"/>
</dbReference>
<dbReference type="Gene3D" id="2.60.40.4100">
    <property type="entry name" value="Zona pellucida, ZP-C domain"/>
    <property type="match status" value="1"/>
</dbReference>
<evidence type="ECO:0000256" key="12">
    <source>
        <dbReference type="ARBA" id="ARBA00022737"/>
    </source>
</evidence>
<keyword evidence="10" id="KW-0336">GPI-anchor</keyword>
<evidence type="ECO:0000256" key="1">
    <source>
        <dbReference type="ARBA" id="ARBA00004303"/>
    </source>
</evidence>
<dbReference type="InterPro" id="IPR001881">
    <property type="entry name" value="EGF-like_Ca-bd_dom"/>
</dbReference>
<dbReference type="CDD" id="cd00054">
    <property type="entry name" value="EGF_CA"/>
    <property type="match status" value="2"/>
</dbReference>
<evidence type="ECO:0000256" key="7">
    <source>
        <dbReference type="ARBA" id="ARBA00022525"/>
    </source>
</evidence>
<dbReference type="Gene3D" id="2.60.40.3210">
    <property type="entry name" value="Zona pellucida, ZP-N domain"/>
    <property type="match status" value="1"/>
</dbReference>
<comment type="subunit">
    <text evidence="20">Homodimer that then polymerizes into long filaments. The filaments can additionally assemble laterally to form a sheet. The filaments consist of a zigzag-shaped backbone with laterally protruding arms which interact with bacterial adhesin fimH. Two fimH molecules can bind to a single UMOD monomer.</text>
</comment>
<dbReference type="InterPro" id="IPR042235">
    <property type="entry name" value="ZP-C_dom"/>
</dbReference>
<comment type="function">
    <text evidence="19">Functions in biogenesis and organization of the apical membrane of epithelial cells of the thick ascending limb of Henle's loop (TALH), where it promotes formation of complex filamentous gel-like structure that may play a role in the water barrier permeability. May serve as a receptor for binding and endocytosis of cytokines (IL-1, IL-2) and TNF. Facilitates neutrophil migration across renal epithelia.</text>
</comment>
<dbReference type="Gene3D" id="2.10.25.10">
    <property type="entry name" value="Laminin"/>
    <property type="match status" value="3"/>
</dbReference>